<evidence type="ECO:0000256" key="2">
    <source>
        <dbReference type="ARBA" id="ARBA00022737"/>
    </source>
</evidence>
<dbReference type="SMART" id="SM00320">
    <property type="entry name" value="WD40"/>
    <property type="match status" value="6"/>
</dbReference>
<evidence type="ECO:0000313" key="7">
    <source>
        <dbReference type="Proteomes" id="UP000051952"/>
    </source>
</evidence>
<gene>
    <name evidence="6" type="ORF">BSAL_63380</name>
</gene>
<dbReference type="OrthoDB" id="244784at2759"/>
<dbReference type="SUPFAM" id="SSF50978">
    <property type="entry name" value="WD40 repeat-like"/>
    <property type="match status" value="1"/>
</dbReference>
<dbReference type="PANTHER" id="PTHR44019">
    <property type="entry name" value="WD REPEAT-CONTAINING PROTEIN 55"/>
    <property type="match status" value="1"/>
</dbReference>
<proteinExistence type="predicted"/>
<dbReference type="PROSITE" id="PS50082">
    <property type="entry name" value="WD_REPEATS_2"/>
    <property type="match status" value="3"/>
</dbReference>
<dbReference type="PROSITE" id="PS50294">
    <property type="entry name" value="WD_REPEATS_REGION"/>
    <property type="match status" value="1"/>
</dbReference>
<evidence type="ECO:0000313" key="6">
    <source>
        <dbReference type="EMBL" id="CUF53909.1"/>
    </source>
</evidence>
<keyword evidence="2" id="KW-0677">Repeat</keyword>
<dbReference type="Pfam" id="PF00400">
    <property type="entry name" value="WD40"/>
    <property type="match status" value="3"/>
</dbReference>
<evidence type="ECO:0000256" key="4">
    <source>
        <dbReference type="SAM" id="Coils"/>
    </source>
</evidence>
<feature type="region of interest" description="Disordered" evidence="5">
    <location>
        <begin position="1059"/>
        <end position="1081"/>
    </location>
</feature>
<feature type="compositionally biased region" description="Basic and acidic residues" evidence="5">
    <location>
        <begin position="1615"/>
        <end position="1632"/>
    </location>
</feature>
<feature type="repeat" description="WD" evidence="3">
    <location>
        <begin position="275"/>
        <end position="316"/>
    </location>
</feature>
<dbReference type="InterPro" id="IPR001680">
    <property type="entry name" value="WD40_rpt"/>
</dbReference>
<feature type="region of interest" description="Disordered" evidence="5">
    <location>
        <begin position="80"/>
        <end position="132"/>
    </location>
</feature>
<keyword evidence="4" id="KW-0175">Coiled coil</keyword>
<sequence>MSFAATTGRDDRRPSPPNILRGDVGGVNSSRSPSAGANNNNTSRSQSVQQQHQHVAFQSPLPAIPTLAIPQNLGRLLRQQQNGRDGSASQAPLSSRRSPASTYRRNQSPQATFRSNGGDITARSVRHGSPPSAAVASGGFIPAFAQDVLHLSSATPLLPQHMLRYVQFHSGKSRDDIPELESFFTHGRSVVHTMPNVFVRCMTLVNGEMWIGERGGAISRWGAHDAELIQRAERSNRSLLVCCMMPVGLHVWCGMSDGTLKILHPSDATRIIKEIKEHAGAITCMELSFNEHYVFTGSSDFIVTQWSATEGSRVQAFSGHHAAVRCLRVVGIRLFSGADDGHIIEWDVARGKSLHILNGHKSAVRCLQASTMYLWSGGEDATVRVWLLESDMNTPSWVTDAPAIAAGENEATLEGLQRVMSQQRTSTMKAIREAKYKRAGVVLLPQTDGADGAENGDEVGGRPSYAQEQDRATALAGVLDARLPPPVCQHIITSPFTASVTHLQAVGNKMWSVSLGTVYVWNNRTFALEAQFREHEGMLSATHTVRQSVLSRVWTAGTEGNVLLWNVECNYQSALESSSDLHTAHLEHSLEQHFLREEKLAADALIHRTANERLSTEIDSLQQELRALHNAKRLSEVNLQSQIHELEDTVRARDATIEALRAESLALSERLGVPVSGREMRLKLLAEQACRGSVLVAETDPLASKMEASMDALAMLSKELETLHQERLISAQAKLAAAREKKEQQLILESQERERQQQQLLAALSPSSSSGLRRKGSSSRSHSRMRSSDSMMSSRSSSHHLLPEDNEDDATTTTADDTPSKLSKKRRSHSSGGRREEGAAPGHVRMRSSDSIVSVGLAGHAGLPVKDAALPTTVDSSISREQHIDAAPEDATAVVEECDPRTSKVVTPPPSAIALVSTNDAEAAHNGTDTMVALGSPLSQSQKRTPAADTKPTAGPTSQPTIPAAAPLLVEPTSFAGNDFAIADCNRLRQDLHHVYAWCASLQRAVADLHGACALVLSSADTTEENVVNTSVPSVPPKKVEFSTSAALTDGAVLVMRSRPVDDHDESEGTSERGGTTPEADLDLDALGWLSIRELSPEDRAEVVRLLDCGVCKLVLSQKPTTTTTSSSTLPQEVSSYNCASASTTTLPSLVVFPHWSELSSHNDNNTSWFLSLVPRYRRQHHSDATGAASPSELLDSRTFAQQSLPTAVASRHELALSGAWRPTAFSRGKPHTSSTVSQLPKAETEPVSLSATTGSCDEEAPTTDHHLSERDSSIGGVKTLKQRSSSAIDARVGVVGYQSVLSDISGTLVDVDRTVSMLASQLLSKDNSLMHQLRIRENALRLSSTLLKQCGGVNALATESEGIAVTSSNKQQDSSSSPQRLLLDEEIQTYLDDLKLHTCWHCAHRKVIVESMNTLRDAKNQMKEFEADLLAGAFVVDDPSKHRSTTNENTHEDIASLGDVVALEVKEAVQQHDSLSMTTIASLRRSGVEFTCVAELQEQFFALLQERSQYACDLENAMKGFDCLTTQLAHDVLLHDHATNFAAEVAAGDNTERSVDRADCDDDADASSRTRDSMVASEGSDDSDSEDRSSSLISGESSSSSYADNSALQAARRAQHEAAEAEQKQKRKEILDSQSHPLVIRARDSLFPDVSRVLATARRTHDEHQAADEAAQAAVHEISETLPTVKHNLPSSETDLLLPAETHSSITTTSCLEGGNGDVTSVFNQRMNDMRSLVTHLCSVTTALSRRCDKLSHAWQRDLGEYLGQQQIIEAICDDAIQQVASPE</sequence>
<accession>A0A0S4IMV4</accession>
<feature type="repeat" description="WD" evidence="3">
    <location>
        <begin position="317"/>
        <end position="356"/>
    </location>
</feature>
<evidence type="ECO:0000256" key="5">
    <source>
        <dbReference type="SAM" id="MobiDB-lite"/>
    </source>
</evidence>
<feature type="region of interest" description="Disordered" evidence="5">
    <location>
        <begin position="751"/>
        <end position="848"/>
    </location>
</feature>
<feature type="coiled-coil region" evidence="4">
    <location>
        <begin position="611"/>
        <end position="663"/>
    </location>
</feature>
<feature type="region of interest" description="Disordered" evidence="5">
    <location>
        <begin position="1549"/>
        <end position="1633"/>
    </location>
</feature>
<keyword evidence="1 3" id="KW-0853">WD repeat</keyword>
<feature type="region of interest" description="Disordered" evidence="5">
    <location>
        <begin position="1"/>
        <end position="55"/>
    </location>
</feature>
<dbReference type="EMBL" id="CYKH01000349">
    <property type="protein sequence ID" value="CUF53909.1"/>
    <property type="molecule type" value="Genomic_DNA"/>
</dbReference>
<feature type="compositionally biased region" description="Polar residues" evidence="5">
    <location>
        <begin position="27"/>
        <end position="44"/>
    </location>
</feature>
<feature type="region of interest" description="Disordered" evidence="5">
    <location>
        <begin position="937"/>
        <end position="960"/>
    </location>
</feature>
<dbReference type="Proteomes" id="UP000051952">
    <property type="component" value="Unassembled WGS sequence"/>
</dbReference>
<feature type="region of interest" description="Disordered" evidence="5">
    <location>
        <begin position="1224"/>
        <end position="1276"/>
    </location>
</feature>
<evidence type="ECO:0000256" key="3">
    <source>
        <dbReference type="PROSITE-ProRule" id="PRU00221"/>
    </source>
</evidence>
<protein>
    <submittedName>
        <fullName evidence="6">WD40 repeat-containing protein, putative</fullName>
    </submittedName>
</protein>
<feature type="compositionally biased region" description="Low complexity" evidence="5">
    <location>
        <begin position="1591"/>
        <end position="1602"/>
    </location>
</feature>
<dbReference type="InterPro" id="IPR050505">
    <property type="entry name" value="WDR55/POC1"/>
</dbReference>
<dbReference type="InterPro" id="IPR036322">
    <property type="entry name" value="WD40_repeat_dom_sf"/>
</dbReference>
<feature type="compositionally biased region" description="Polar residues" evidence="5">
    <location>
        <begin position="87"/>
        <end position="115"/>
    </location>
</feature>
<feature type="compositionally biased region" description="Basic residues" evidence="5">
    <location>
        <begin position="772"/>
        <end position="785"/>
    </location>
</feature>
<feature type="compositionally biased region" description="Low complexity" evidence="5">
    <location>
        <begin position="45"/>
        <end position="55"/>
    </location>
</feature>
<dbReference type="Gene3D" id="2.130.10.10">
    <property type="entry name" value="YVTN repeat-like/Quinoprotein amine dehydrogenase"/>
    <property type="match status" value="1"/>
</dbReference>
<feature type="compositionally biased region" description="Basic and acidic residues" evidence="5">
    <location>
        <begin position="1263"/>
        <end position="1273"/>
    </location>
</feature>
<dbReference type="VEuPathDB" id="TriTrypDB:BSAL_63380"/>
<feature type="compositionally biased region" description="Low complexity" evidence="5">
    <location>
        <begin position="788"/>
        <end position="800"/>
    </location>
</feature>
<feature type="non-terminal residue" evidence="6">
    <location>
        <position position="1785"/>
    </location>
</feature>
<dbReference type="InterPro" id="IPR015943">
    <property type="entry name" value="WD40/YVTN_repeat-like_dom_sf"/>
</dbReference>
<feature type="compositionally biased region" description="Low complexity" evidence="5">
    <location>
        <begin position="757"/>
        <end position="771"/>
    </location>
</feature>
<keyword evidence="7" id="KW-1185">Reference proteome</keyword>
<evidence type="ECO:0000256" key="1">
    <source>
        <dbReference type="ARBA" id="ARBA00022574"/>
    </source>
</evidence>
<feature type="repeat" description="WD" evidence="3">
    <location>
        <begin position="357"/>
        <end position="396"/>
    </location>
</feature>
<feature type="compositionally biased region" description="Low complexity" evidence="5">
    <location>
        <begin position="811"/>
        <end position="821"/>
    </location>
</feature>
<reference evidence="7" key="1">
    <citation type="submission" date="2015-09" db="EMBL/GenBank/DDBJ databases">
        <authorList>
            <consortium name="Pathogen Informatics"/>
        </authorList>
    </citation>
    <scope>NUCLEOTIDE SEQUENCE [LARGE SCALE GENOMIC DNA]</scope>
    <source>
        <strain evidence="7">Lake Konstanz</strain>
    </source>
</reference>
<organism evidence="6 7">
    <name type="scientific">Bodo saltans</name>
    <name type="common">Flagellated protozoan</name>
    <dbReference type="NCBI Taxonomy" id="75058"/>
    <lineage>
        <taxon>Eukaryota</taxon>
        <taxon>Discoba</taxon>
        <taxon>Euglenozoa</taxon>
        <taxon>Kinetoplastea</taxon>
        <taxon>Metakinetoplastina</taxon>
        <taxon>Eubodonida</taxon>
        <taxon>Bodonidae</taxon>
        <taxon>Bodo</taxon>
    </lineage>
</organism>
<dbReference type="PANTHER" id="PTHR44019:SF8">
    <property type="entry name" value="POC1 CENTRIOLAR PROTEIN HOMOLOG"/>
    <property type="match status" value="1"/>
</dbReference>
<name>A0A0S4IMV4_BODSA</name>